<dbReference type="SUPFAM" id="SSF55811">
    <property type="entry name" value="Nudix"/>
    <property type="match status" value="1"/>
</dbReference>
<feature type="domain" description="Nudix hydrolase" evidence="2">
    <location>
        <begin position="7"/>
        <end position="109"/>
    </location>
</feature>
<gene>
    <name evidence="3" type="ORF">COU09_01860</name>
</gene>
<comment type="caution">
    <text evidence="3">The sequence shown here is derived from an EMBL/GenBank/DDBJ whole genome shotgun (WGS) entry which is preliminary data.</text>
</comment>
<protein>
    <submittedName>
        <fullName evidence="3">NUDIX hydrolase</fullName>
    </submittedName>
</protein>
<dbReference type="PROSITE" id="PS00893">
    <property type="entry name" value="NUDIX_BOX"/>
    <property type="match status" value="1"/>
</dbReference>
<dbReference type="InterPro" id="IPR020084">
    <property type="entry name" value="NUDIX_hydrolase_CS"/>
</dbReference>
<keyword evidence="1 3" id="KW-0378">Hydrolase</keyword>
<dbReference type="PANTHER" id="PTHR43736:SF1">
    <property type="entry name" value="DIHYDRONEOPTERIN TRIPHOSPHATE DIPHOSPHATASE"/>
    <property type="match status" value="1"/>
</dbReference>
<reference evidence="4" key="1">
    <citation type="submission" date="2017-09" db="EMBL/GenBank/DDBJ databases">
        <title>Depth-based differentiation of microbial function through sediment-hosted aquifers and enrichment of novel symbionts in the deep terrestrial subsurface.</title>
        <authorList>
            <person name="Probst A.J."/>
            <person name="Ladd B."/>
            <person name="Jarett J.K."/>
            <person name="Geller-Mcgrath D.E."/>
            <person name="Sieber C.M.K."/>
            <person name="Emerson J.B."/>
            <person name="Anantharaman K."/>
            <person name="Thomas B.C."/>
            <person name="Malmstrom R."/>
            <person name="Stieglmeier M."/>
            <person name="Klingl A."/>
            <person name="Woyke T."/>
            <person name="Ryan C.M."/>
            <person name="Banfield J.F."/>
        </authorList>
    </citation>
    <scope>NUCLEOTIDE SEQUENCE [LARGE SCALE GENOMIC DNA]</scope>
</reference>
<dbReference type="AlphaFoldDB" id="A0A2H0UQ47"/>
<dbReference type="Pfam" id="PF00293">
    <property type="entry name" value="NUDIX"/>
    <property type="match status" value="1"/>
</dbReference>
<dbReference type="InterPro" id="IPR000086">
    <property type="entry name" value="NUDIX_hydrolase_dom"/>
</dbReference>
<evidence type="ECO:0000313" key="3">
    <source>
        <dbReference type="EMBL" id="PIR88514.1"/>
    </source>
</evidence>
<dbReference type="Gene3D" id="3.90.79.10">
    <property type="entry name" value="Nucleoside Triphosphate Pyrophosphohydrolase"/>
    <property type="match status" value="1"/>
</dbReference>
<dbReference type="PROSITE" id="PS51462">
    <property type="entry name" value="NUDIX"/>
    <property type="match status" value="1"/>
</dbReference>
<dbReference type="PANTHER" id="PTHR43736">
    <property type="entry name" value="ADP-RIBOSE PYROPHOSPHATASE"/>
    <property type="match status" value="1"/>
</dbReference>
<accession>A0A2H0UQ47</accession>
<dbReference type="EMBL" id="PFBB01000020">
    <property type="protein sequence ID" value="PIR88514.1"/>
    <property type="molecule type" value="Genomic_DNA"/>
</dbReference>
<name>A0A2H0UQ47_9BACT</name>
<organism evidence="3 4">
    <name type="scientific">Candidatus Harrisonbacteria bacterium CG10_big_fil_rev_8_21_14_0_10_44_23</name>
    <dbReference type="NCBI Taxonomy" id="1974585"/>
    <lineage>
        <taxon>Bacteria</taxon>
        <taxon>Candidatus Harrisoniibacteriota</taxon>
    </lineage>
</organism>
<proteinExistence type="predicted"/>
<evidence type="ECO:0000313" key="4">
    <source>
        <dbReference type="Proteomes" id="UP000229615"/>
    </source>
</evidence>
<dbReference type="GO" id="GO:0016787">
    <property type="term" value="F:hydrolase activity"/>
    <property type="evidence" value="ECO:0007669"/>
    <property type="project" value="UniProtKB-KW"/>
</dbReference>
<evidence type="ECO:0000256" key="1">
    <source>
        <dbReference type="ARBA" id="ARBA00022801"/>
    </source>
</evidence>
<evidence type="ECO:0000259" key="2">
    <source>
        <dbReference type="PROSITE" id="PS51462"/>
    </source>
</evidence>
<feature type="non-terminal residue" evidence="3">
    <location>
        <position position="109"/>
    </location>
</feature>
<sequence length="109" mass="12486">MEKKAKRNKAVTAVYLILRKGEDILLSRRCNTGFQDGNYQVPAGHIDADELPTQALIREMQEEIGVIIKKEDLKLLHASFRPKHDESGDRVDYYFGAKTWVGEIRNTEP</sequence>
<dbReference type="InterPro" id="IPR015797">
    <property type="entry name" value="NUDIX_hydrolase-like_dom_sf"/>
</dbReference>
<dbReference type="Proteomes" id="UP000229615">
    <property type="component" value="Unassembled WGS sequence"/>
</dbReference>